<evidence type="ECO:0000256" key="1">
    <source>
        <dbReference type="SAM" id="SignalP"/>
    </source>
</evidence>
<dbReference type="RefSeq" id="WP_147154596.1">
    <property type="nucleotide sequence ID" value="NZ_BKAJ01000122.1"/>
</dbReference>
<sequence>MKRSVVAGLGLCLLAASAVAQPMGQNQPPNQWVMNCNYEKGKDCTVSAMIDGGPNNLLGTFLIVTYSVAYTTLTIVADGVGSSASMQVDNWPFVSTSICTGGACSYTQPKSAELLQTMLTGSSITVQLSTQADGMAGPLTNTLQGFASQYQRAVRAQQGR</sequence>
<organism evidence="2 3">
    <name type="scientific">Reyranella soli</name>
    <dbReference type="NCBI Taxonomy" id="1230389"/>
    <lineage>
        <taxon>Bacteria</taxon>
        <taxon>Pseudomonadati</taxon>
        <taxon>Pseudomonadota</taxon>
        <taxon>Alphaproteobacteria</taxon>
        <taxon>Hyphomicrobiales</taxon>
        <taxon>Reyranellaceae</taxon>
        <taxon>Reyranella</taxon>
    </lineage>
</organism>
<feature type="signal peptide" evidence="1">
    <location>
        <begin position="1"/>
        <end position="20"/>
    </location>
</feature>
<protein>
    <recommendedName>
        <fullName evidence="4">Invasion associated locus B family protein</fullName>
    </recommendedName>
</protein>
<dbReference type="AlphaFoldDB" id="A0A512NJW2"/>
<comment type="caution">
    <text evidence="2">The sequence shown here is derived from an EMBL/GenBank/DDBJ whole genome shotgun (WGS) entry which is preliminary data.</text>
</comment>
<dbReference type="InterPro" id="IPR038696">
    <property type="entry name" value="IalB_sf"/>
</dbReference>
<dbReference type="Gene3D" id="2.60.40.1880">
    <property type="entry name" value="Invasion associated locus B (IalB) protein"/>
    <property type="match status" value="1"/>
</dbReference>
<dbReference type="OrthoDB" id="7375709at2"/>
<keyword evidence="1" id="KW-0732">Signal</keyword>
<proteinExistence type="predicted"/>
<dbReference type="EMBL" id="BKAJ01000122">
    <property type="protein sequence ID" value="GEP59239.1"/>
    <property type="molecule type" value="Genomic_DNA"/>
</dbReference>
<evidence type="ECO:0000313" key="3">
    <source>
        <dbReference type="Proteomes" id="UP000321058"/>
    </source>
</evidence>
<accession>A0A512NJW2</accession>
<evidence type="ECO:0008006" key="4">
    <source>
        <dbReference type="Google" id="ProtNLM"/>
    </source>
</evidence>
<evidence type="ECO:0000313" key="2">
    <source>
        <dbReference type="EMBL" id="GEP59239.1"/>
    </source>
</evidence>
<reference evidence="2 3" key="1">
    <citation type="submission" date="2019-07" db="EMBL/GenBank/DDBJ databases">
        <title>Whole genome shotgun sequence of Reyranella soli NBRC 108950.</title>
        <authorList>
            <person name="Hosoyama A."/>
            <person name="Uohara A."/>
            <person name="Ohji S."/>
            <person name="Ichikawa N."/>
        </authorList>
    </citation>
    <scope>NUCLEOTIDE SEQUENCE [LARGE SCALE GENOMIC DNA]</scope>
    <source>
        <strain evidence="2 3">NBRC 108950</strain>
    </source>
</reference>
<dbReference type="Proteomes" id="UP000321058">
    <property type="component" value="Unassembled WGS sequence"/>
</dbReference>
<feature type="chain" id="PRO_5022034182" description="Invasion associated locus B family protein" evidence="1">
    <location>
        <begin position="21"/>
        <end position="160"/>
    </location>
</feature>
<gene>
    <name evidence="2" type="ORF">RSO01_64050</name>
</gene>
<keyword evidence="3" id="KW-1185">Reference proteome</keyword>
<name>A0A512NJW2_9HYPH</name>